<accession>A0ABW2T6W8</accession>
<evidence type="ECO:0000256" key="1">
    <source>
        <dbReference type="ARBA" id="ARBA00023002"/>
    </source>
</evidence>
<dbReference type="InterPro" id="IPR011251">
    <property type="entry name" value="Luciferase-like_dom"/>
</dbReference>
<gene>
    <name evidence="4" type="ORF">ACFQVD_27285</name>
</gene>
<evidence type="ECO:0000259" key="3">
    <source>
        <dbReference type="Pfam" id="PF00296"/>
    </source>
</evidence>
<organism evidence="4 5">
    <name type="scientific">Streptosporangium amethystogenes subsp. fukuiense</name>
    <dbReference type="NCBI Taxonomy" id="698418"/>
    <lineage>
        <taxon>Bacteria</taxon>
        <taxon>Bacillati</taxon>
        <taxon>Actinomycetota</taxon>
        <taxon>Actinomycetes</taxon>
        <taxon>Streptosporangiales</taxon>
        <taxon>Streptosporangiaceae</taxon>
        <taxon>Streptosporangium</taxon>
    </lineage>
</organism>
<evidence type="ECO:0000256" key="2">
    <source>
        <dbReference type="ARBA" id="ARBA00023033"/>
    </source>
</evidence>
<dbReference type="EC" id="1.-.-.-" evidence="4"/>
<feature type="domain" description="Luciferase-like" evidence="3">
    <location>
        <begin position="37"/>
        <end position="308"/>
    </location>
</feature>
<dbReference type="Pfam" id="PF00296">
    <property type="entry name" value="Bac_luciferase"/>
    <property type="match status" value="1"/>
</dbReference>
<name>A0ABW2T6W8_9ACTN</name>
<dbReference type="GO" id="GO:0016491">
    <property type="term" value="F:oxidoreductase activity"/>
    <property type="evidence" value="ECO:0007669"/>
    <property type="project" value="UniProtKB-KW"/>
</dbReference>
<dbReference type="PANTHER" id="PTHR30137:SF8">
    <property type="entry name" value="BLR5498 PROTEIN"/>
    <property type="match status" value="1"/>
</dbReference>
<dbReference type="EMBL" id="JBHTEE010000001">
    <property type="protein sequence ID" value="MFC7603823.1"/>
    <property type="molecule type" value="Genomic_DNA"/>
</dbReference>
<evidence type="ECO:0000313" key="4">
    <source>
        <dbReference type="EMBL" id="MFC7603823.1"/>
    </source>
</evidence>
<keyword evidence="5" id="KW-1185">Reference proteome</keyword>
<dbReference type="InterPro" id="IPR036661">
    <property type="entry name" value="Luciferase-like_sf"/>
</dbReference>
<comment type="caution">
    <text evidence="4">The sequence shown here is derived from an EMBL/GenBank/DDBJ whole genome shotgun (WGS) entry which is preliminary data.</text>
</comment>
<dbReference type="RefSeq" id="WP_343976075.1">
    <property type="nucleotide sequence ID" value="NZ_BAAAGK010000133.1"/>
</dbReference>
<protein>
    <submittedName>
        <fullName evidence="4">LLM class flavin-dependent oxidoreductase</fullName>
        <ecNumber evidence="4">1.-.-.-</ecNumber>
    </submittedName>
</protein>
<dbReference type="SUPFAM" id="SSF51679">
    <property type="entry name" value="Bacterial luciferase-like"/>
    <property type="match status" value="1"/>
</dbReference>
<proteinExistence type="predicted"/>
<dbReference type="Proteomes" id="UP001596514">
    <property type="component" value="Unassembled WGS sequence"/>
</dbReference>
<evidence type="ECO:0000313" key="5">
    <source>
        <dbReference type="Proteomes" id="UP001596514"/>
    </source>
</evidence>
<keyword evidence="1 4" id="KW-0560">Oxidoreductase</keyword>
<sequence>MGVKAIVQLYPVIPVEGGAAGRAARRPLGRDRDEFQKVMRDWARIAKAAEDLGYWGIAGIEHHFHSEGYEISPSPGVVNAWLGAHTSRINIGTNGYVLGTQDAIRVAEECAMLDHMLQGRFWAGVSRGYQSRWTDVLGQHLGTQATLSDGGAADKANRGIFEEQVELMLKAWTRDSFDFNGSRVQVPFPYDTGITGYPAADTASLMGATDEVDGDGVIRKISVTPAPYQRPHPPVFVASSSSEESVRYCARNGFVLTSFSPASRTEEFARVYAEEAAAVGHPLPLGANQAPVRWPHITDSPAAFDKALLDYDADIFEHFYSKFFKKKMAMGDDVVQAVKDSGLFLGGTVDQARAQFAAEWERVPYEYSVLIWHWAQQPADDVIREMELMATKVYPEIGGMAGPQERPLAQWATT</sequence>
<dbReference type="PANTHER" id="PTHR30137">
    <property type="entry name" value="LUCIFERASE-LIKE MONOOXYGENASE"/>
    <property type="match status" value="1"/>
</dbReference>
<keyword evidence="2" id="KW-0503">Monooxygenase</keyword>
<reference evidence="5" key="1">
    <citation type="journal article" date="2019" name="Int. J. Syst. Evol. Microbiol.">
        <title>The Global Catalogue of Microorganisms (GCM) 10K type strain sequencing project: providing services to taxonomists for standard genome sequencing and annotation.</title>
        <authorList>
            <consortium name="The Broad Institute Genomics Platform"/>
            <consortium name="The Broad Institute Genome Sequencing Center for Infectious Disease"/>
            <person name="Wu L."/>
            <person name="Ma J."/>
        </authorList>
    </citation>
    <scope>NUCLEOTIDE SEQUENCE [LARGE SCALE GENOMIC DNA]</scope>
    <source>
        <strain evidence="5">JCM 10083</strain>
    </source>
</reference>
<dbReference type="InterPro" id="IPR050766">
    <property type="entry name" value="Bact_Lucif_Oxidored"/>
</dbReference>
<dbReference type="Gene3D" id="3.20.20.30">
    <property type="entry name" value="Luciferase-like domain"/>
    <property type="match status" value="1"/>
</dbReference>